<organism evidence="2 3">
    <name type="scientific">Cryptolaemus montrouzieri</name>
    <dbReference type="NCBI Taxonomy" id="559131"/>
    <lineage>
        <taxon>Eukaryota</taxon>
        <taxon>Metazoa</taxon>
        <taxon>Ecdysozoa</taxon>
        <taxon>Arthropoda</taxon>
        <taxon>Hexapoda</taxon>
        <taxon>Insecta</taxon>
        <taxon>Pterygota</taxon>
        <taxon>Neoptera</taxon>
        <taxon>Endopterygota</taxon>
        <taxon>Coleoptera</taxon>
        <taxon>Polyphaga</taxon>
        <taxon>Cucujiformia</taxon>
        <taxon>Coccinelloidea</taxon>
        <taxon>Coccinellidae</taxon>
        <taxon>Scymninae</taxon>
        <taxon>Scymnini</taxon>
        <taxon>Cryptolaemus</taxon>
    </lineage>
</organism>
<sequence length="88" mass="9923">MYNIILLDKDVINFVERETHPFMAVNDFGRLCGQQESQNAQCTELEIQDARLEYIPSVGVEFSVKSDKEYSDGPQTVMALGDSPPQQP</sequence>
<accession>A0ABD2P1K1</accession>
<comment type="caution">
    <text evidence="2">The sequence shown here is derived from an EMBL/GenBank/DDBJ whole genome shotgun (WGS) entry which is preliminary data.</text>
</comment>
<evidence type="ECO:0000313" key="2">
    <source>
        <dbReference type="EMBL" id="KAL3284562.1"/>
    </source>
</evidence>
<dbReference type="AlphaFoldDB" id="A0ABD2P1K1"/>
<evidence type="ECO:0000313" key="3">
    <source>
        <dbReference type="Proteomes" id="UP001516400"/>
    </source>
</evidence>
<gene>
    <name evidence="2" type="ORF">HHI36_018719</name>
</gene>
<protein>
    <submittedName>
        <fullName evidence="2">Uncharacterized protein</fullName>
    </submittedName>
</protein>
<reference evidence="2 3" key="1">
    <citation type="journal article" date="2021" name="BMC Biol.">
        <title>Horizontally acquired antibacterial genes associated with adaptive radiation of ladybird beetles.</title>
        <authorList>
            <person name="Li H.S."/>
            <person name="Tang X.F."/>
            <person name="Huang Y.H."/>
            <person name="Xu Z.Y."/>
            <person name="Chen M.L."/>
            <person name="Du X.Y."/>
            <person name="Qiu B.Y."/>
            <person name="Chen P.T."/>
            <person name="Zhang W."/>
            <person name="Slipinski A."/>
            <person name="Escalona H.E."/>
            <person name="Waterhouse R.M."/>
            <person name="Zwick A."/>
            <person name="Pang H."/>
        </authorList>
    </citation>
    <scope>NUCLEOTIDE SEQUENCE [LARGE SCALE GENOMIC DNA]</scope>
    <source>
        <strain evidence="2">SYSU2018</strain>
    </source>
</reference>
<dbReference type="Proteomes" id="UP001516400">
    <property type="component" value="Unassembled WGS sequence"/>
</dbReference>
<keyword evidence="3" id="KW-1185">Reference proteome</keyword>
<feature type="region of interest" description="Disordered" evidence="1">
    <location>
        <begin position="68"/>
        <end position="88"/>
    </location>
</feature>
<name>A0ABD2P1K1_9CUCU</name>
<proteinExistence type="predicted"/>
<evidence type="ECO:0000256" key="1">
    <source>
        <dbReference type="SAM" id="MobiDB-lite"/>
    </source>
</evidence>
<dbReference type="EMBL" id="JABFTP020000165">
    <property type="protein sequence ID" value="KAL3284562.1"/>
    <property type="molecule type" value="Genomic_DNA"/>
</dbReference>